<organism evidence="10">
    <name type="scientific">Coccolithus braarudii</name>
    <dbReference type="NCBI Taxonomy" id="221442"/>
    <lineage>
        <taxon>Eukaryota</taxon>
        <taxon>Haptista</taxon>
        <taxon>Haptophyta</taxon>
        <taxon>Prymnesiophyceae</taxon>
        <taxon>Coccolithales</taxon>
        <taxon>Coccolithaceae</taxon>
        <taxon>Coccolithus</taxon>
    </lineage>
</organism>
<evidence type="ECO:0000313" key="10">
    <source>
        <dbReference type="EMBL" id="CAD8615523.1"/>
    </source>
</evidence>
<gene>
    <name evidence="10" type="ORF">CPEL01642_LOCUS18904</name>
</gene>
<evidence type="ECO:0000256" key="1">
    <source>
        <dbReference type="ARBA" id="ARBA00004123"/>
    </source>
</evidence>
<feature type="compositionally biased region" description="Basic and acidic residues" evidence="8">
    <location>
        <begin position="343"/>
        <end position="352"/>
    </location>
</feature>
<dbReference type="InterPro" id="IPR036236">
    <property type="entry name" value="Znf_C2H2_sf"/>
</dbReference>
<feature type="region of interest" description="Disordered" evidence="8">
    <location>
        <begin position="152"/>
        <end position="178"/>
    </location>
</feature>
<dbReference type="GO" id="GO:0003677">
    <property type="term" value="F:DNA binding"/>
    <property type="evidence" value="ECO:0007669"/>
    <property type="project" value="InterPro"/>
</dbReference>
<keyword evidence="2" id="KW-0479">Metal-binding</keyword>
<evidence type="ECO:0000256" key="6">
    <source>
        <dbReference type="ARBA" id="ARBA00023242"/>
    </source>
</evidence>
<dbReference type="GO" id="GO:0006364">
    <property type="term" value="P:rRNA processing"/>
    <property type="evidence" value="ECO:0007669"/>
    <property type="project" value="TreeGrafter"/>
</dbReference>
<feature type="compositionally biased region" description="Low complexity" evidence="8">
    <location>
        <begin position="152"/>
        <end position="168"/>
    </location>
</feature>
<evidence type="ECO:0000256" key="4">
    <source>
        <dbReference type="ARBA" id="ARBA00022771"/>
    </source>
</evidence>
<reference evidence="10" key="1">
    <citation type="submission" date="2021-01" db="EMBL/GenBank/DDBJ databases">
        <authorList>
            <person name="Corre E."/>
            <person name="Pelletier E."/>
            <person name="Niang G."/>
            <person name="Scheremetjew M."/>
            <person name="Finn R."/>
            <person name="Kale V."/>
            <person name="Holt S."/>
            <person name="Cochrane G."/>
            <person name="Meng A."/>
            <person name="Brown T."/>
            <person name="Cohen L."/>
        </authorList>
    </citation>
    <scope>NUCLEOTIDE SEQUENCE</scope>
    <source>
        <strain evidence="10">PLY182g</strain>
    </source>
</reference>
<dbReference type="PROSITE" id="PS51804">
    <property type="entry name" value="ZF_C2HC_LYAR"/>
    <property type="match status" value="2"/>
</dbReference>
<sequence length="458" mass="49968">MVFFICEVCNASLKKNKVENHCYECRDAWVFACMDCGKRFQGDEYKSHTSCISESQKYEGKFFVQKENKGDVKQQTWIEVAQKRLEGAAGNPRLKNYIERLTQYDNLPRKKIKFVNFSKNSLNLRGDPQGIAEQLWDLVKPDESSATAVATPDWAPAAAAPPAISETTGCSSSHAASSTDCAKGEKLASGGASTRVVVGGEAVEEDPTESAKVNGDEAGVKKRKQKQDTGTATAETQAESEEGTEKKKKKDKKKRKDVATAASVDVGDTGSTKPGGTNDDGGKKKKNEGDEKRKKQRQKQSKGDTHDARKDTECKQVEGCQKGAASQATGAAAAKQLATAADAADKRNDGKRKSAAGADEAAGKAPSAKKAKTEASPKPVKWKKIIIKELMSVGGSMRFKKLRTDAIDEAQAHPTHKGRPRRELEMDFDHEVTERIDKFNRFEFNKKDNVLKLVGSED</sequence>
<dbReference type="SUPFAM" id="SSF57667">
    <property type="entry name" value="beta-beta-alpha zinc fingers"/>
    <property type="match status" value="2"/>
</dbReference>
<dbReference type="GO" id="GO:0005730">
    <property type="term" value="C:nucleolus"/>
    <property type="evidence" value="ECO:0007669"/>
    <property type="project" value="TreeGrafter"/>
</dbReference>
<dbReference type="InterPro" id="IPR039999">
    <property type="entry name" value="LYAR"/>
</dbReference>
<feature type="compositionally biased region" description="Basic residues" evidence="8">
    <location>
        <begin position="246"/>
        <end position="256"/>
    </location>
</feature>
<feature type="region of interest" description="Disordered" evidence="8">
    <location>
        <begin position="201"/>
        <end position="379"/>
    </location>
</feature>
<feature type="compositionally biased region" description="Low complexity" evidence="8">
    <location>
        <begin position="355"/>
        <end position="368"/>
    </location>
</feature>
<keyword evidence="3" id="KW-0677">Repeat</keyword>
<feature type="compositionally biased region" description="Basic and acidic residues" evidence="8">
    <location>
        <begin position="301"/>
        <end position="316"/>
    </location>
</feature>
<evidence type="ECO:0000256" key="7">
    <source>
        <dbReference type="PROSITE-ProRule" id="PRU01145"/>
    </source>
</evidence>
<evidence type="ECO:0000259" key="9">
    <source>
        <dbReference type="Pfam" id="PF08790"/>
    </source>
</evidence>
<keyword evidence="4 7" id="KW-0863">Zinc-finger</keyword>
<feature type="compositionally biased region" description="Low complexity" evidence="8">
    <location>
        <begin position="322"/>
        <end position="342"/>
    </location>
</feature>
<dbReference type="GO" id="GO:0000122">
    <property type="term" value="P:negative regulation of transcription by RNA polymerase II"/>
    <property type="evidence" value="ECO:0007669"/>
    <property type="project" value="TreeGrafter"/>
</dbReference>
<dbReference type="GO" id="GO:0008270">
    <property type="term" value="F:zinc ion binding"/>
    <property type="evidence" value="ECO:0007669"/>
    <property type="project" value="UniProtKB-KW"/>
</dbReference>
<evidence type="ECO:0000256" key="2">
    <source>
        <dbReference type="ARBA" id="ARBA00022723"/>
    </source>
</evidence>
<evidence type="ECO:0000256" key="5">
    <source>
        <dbReference type="ARBA" id="ARBA00022833"/>
    </source>
</evidence>
<feature type="compositionally biased region" description="Polar residues" evidence="8">
    <location>
        <begin position="169"/>
        <end position="178"/>
    </location>
</feature>
<keyword evidence="6" id="KW-0539">Nucleus</keyword>
<evidence type="ECO:0000256" key="3">
    <source>
        <dbReference type="ARBA" id="ARBA00022737"/>
    </source>
</evidence>
<dbReference type="PANTHER" id="PTHR13100:SF10">
    <property type="entry name" value="CELL GROWTH-REGULATING NUCLEOLAR PROTEIN"/>
    <property type="match status" value="1"/>
</dbReference>
<dbReference type="PANTHER" id="PTHR13100">
    <property type="entry name" value="CELL GROWTH-REGULATING NUCLEOLAR PROTEIN LYAR"/>
    <property type="match status" value="1"/>
</dbReference>
<dbReference type="FunFam" id="3.30.1490.490:FF:000001">
    <property type="entry name" value="cell growth-regulating nucleolar protein-like"/>
    <property type="match status" value="1"/>
</dbReference>
<feature type="domain" description="Zinc finger C2H2 LYAR-type" evidence="9">
    <location>
        <begin position="31"/>
        <end position="58"/>
    </location>
</feature>
<accession>A0A7S0LKP1</accession>
<protein>
    <recommendedName>
        <fullName evidence="9">Zinc finger C2H2 LYAR-type domain-containing protein</fullName>
    </recommendedName>
</protein>
<dbReference type="Gene3D" id="3.30.1490.490">
    <property type="match status" value="1"/>
</dbReference>
<proteinExistence type="predicted"/>
<evidence type="ECO:0000256" key="8">
    <source>
        <dbReference type="SAM" id="MobiDB-lite"/>
    </source>
</evidence>
<dbReference type="AlphaFoldDB" id="A0A7S0LKP1"/>
<comment type="subcellular location">
    <subcellularLocation>
        <location evidence="1">Nucleus</location>
    </subcellularLocation>
</comment>
<keyword evidence="5" id="KW-0862">Zinc</keyword>
<dbReference type="InterPro" id="IPR014898">
    <property type="entry name" value="Znf_C2H2_LYAR"/>
</dbReference>
<dbReference type="EMBL" id="HBEY01039625">
    <property type="protein sequence ID" value="CAD8615523.1"/>
    <property type="molecule type" value="Transcribed_RNA"/>
</dbReference>
<name>A0A7S0LKP1_9EUKA</name>
<dbReference type="Pfam" id="PF08790">
    <property type="entry name" value="zf-LYAR"/>
    <property type="match status" value="1"/>
</dbReference>